<dbReference type="EMBL" id="JAPDFW010000080">
    <property type="protein sequence ID" value="KAJ5072693.1"/>
    <property type="molecule type" value="Genomic_DNA"/>
</dbReference>
<dbReference type="AlphaFoldDB" id="A0A9Q0LH73"/>
<keyword evidence="1" id="KW-1133">Transmembrane helix</keyword>
<evidence type="ECO:0000256" key="1">
    <source>
        <dbReference type="SAM" id="Phobius"/>
    </source>
</evidence>
<reference evidence="3" key="1">
    <citation type="submission" date="2022-10" db="EMBL/GenBank/DDBJ databases">
        <title>Novel sulphate-reducing endosymbionts in the free-living metamonad Anaeramoeba.</title>
        <authorList>
            <person name="Jerlstrom-Hultqvist J."/>
            <person name="Cepicka I."/>
            <person name="Gallot-Lavallee L."/>
            <person name="Salas-Leiva D."/>
            <person name="Curtis B.A."/>
            <person name="Zahonova K."/>
            <person name="Pipaliya S."/>
            <person name="Dacks J."/>
            <person name="Roger A.J."/>
        </authorList>
    </citation>
    <scope>NUCLEOTIDE SEQUENCE</scope>
    <source>
        <strain evidence="3">BMAN</strain>
    </source>
</reference>
<feature type="signal peptide" evidence="2">
    <location>
        <begin position="1"/>
        <end position="20"/>
    </location>
</feature>
<evidence type="ECO:0000256" key="2">
    <source>
        <dbReference type="SAM" id="SignalP"/>
    </source>
</evidence>
<keyword evidence="4" id="KW-1185">Reference proteome</keyword>
<keyword evidence="1" id="KW-0812">Transmembrane</keyword>
<sequence length="692" mass="78331">MNIALLFFISITCFFFLVQSQVSISNSLNFPIGIDSSYASFLDEDEGFLYFLDQRSTDETYLWKYDMNTLDILNYTDIGISNGRYGAIDTVNKLLYVGSYPGAQFFKIDLNTMQVVDNITLSVSSYSNAIKVEIDTLNQKAYVGYQTPICIVKVDLASFTEESNLTLSNDFMTGSVIDVDNGILYAATDSNPVNDATIHKIDLSTFAQVDSLLVNLTGMARLNYGVIDNSTQMMYFGTYQNPINIVKINLADLTSVGSKTIYGQRYCYGAGIDETNGLAYFLSENGNINKLSLATFTITESKNFNTTSGDSMVLDSSAENAYITSDLAQVVHVNLPALTEANRSDSIVYTEARVISIDSTNKIAYIYFKNLGGIIAKIDLQSFSLIDYLIIGLYENIQFGELDLTNGFMYLFPQNDDITIIKIRLSNFSFEEFVTVVSDLYVRETSFDQQNQIIYILSQDFSNGDYYLHRISSPDLQIIDSLLLSDINVYGVYVDSPHGYLYLLIYDYAEVGSKYFIYKIELTNLSIIDEVNLTQYNIRAPVLDKTHQFIYFGDYNDYYLICRLNLANMQVMNDCWNTSFDNLYDSFMISNDAWVYFYFDYCNPSSGGYEIALLQIEASSNQLISSTVFNQDLFESYLYASDPSTNYGYLLDYYSTPVTLYQFSFTSPPSSSQQILFSFLIFGMMILILGLF</sequence>
<evidence type="ECO:0000313" key="3">
    <source>
        <dbReference type="EMBL" id="KAJ5072693.1"/>
    </source>
</evidence>
<dbReference type="SUPFAM" id="SSF75011">
    <property type="entry name" value="3-carboxy-cis,cis-mucoante lactonizing enzyme"/>
    <property type="match status" value="1"/>
</dbReference>
<proteinExistence type="predicted"/>
<feature type="chain" id="PRO_5040493795" evidence="2">
    <location>
        <begin position="21"/>
        <end position="692"/>
    </location>
</feature>
<name>A0A9Q0LH73_ANAIG</name>
<comment type="caution">
    <text evidence="3">The sequence shown here is derived from an EMBL/GenBank/DDBJ whole genome shotgun (WGS) entry which is preliminary data.</text>
</comment>
<protein>
    <submittedName>
        <fullName evidence="3">Protein nirf</fullName>
    </submittedName>
</protein>
<accession>A0A9Q0LH73</accession>
<feature type="transmembrane region" description="Helical" evidence="1">
    <location>
        <begin position="675"/>
        <end position="691"/>
    </location>
</feature>
<keyword evidence="1" id="KW-0472">Membrane</keyword>
<dbReference type="SUPFAM" id="SSF63825">
    <property type="entry name" value="YWTD domain"/>
    <property type="match status" value="1"/>
</dbReference>
<keyword evidence="2" id="KW-0732">Signal</keyword>
<evidence type="ECO:0000313" key="4">
    <source>
        <dbReference type="Proteomes" id="UP001149090"/>
    </source>
</evidence>
<gene>
    <name evidence="3" type="ORF">M0811_09390</name>
</gene>
<dbReference type="Proteomes" id="UP001149090">
    <property type="component" value="Unassembled WGS sequence"/>
</dbReference>
<dbReference type="InterPro" id="IPR015943">
    <property type="entry name" value="WD40/YVTN_repeat-like_dom_sf"/>
</dbReference>
<organism evidence="3 4">
    <name type="scientific">Anaeramoeba ignava</name>
    <name type="common">Anaerobic marine amoeba</name>
    <dbReference type="NCBI Taxonomy" id="1746090"/>
    <lineage>
        <taxon>Eukaryota</taxon>
        <taxon>Metamonada</taxon>
        <taxon>Anaeramoebidae</taxon>
        <taxon>Anaeramoeba</taxon>
    </lineage>
</organism>
<dbReference type="Gene3D" id="2.130.10.10">
    <property type="entry name" value="YVTN repeat-like/Quinoprotein amine dehydrogenase"/>
    <property type="match status" value="1"/>
</dbReference>